<evidence type="ECO:0000256" key="2">
    <source>
        <dbReference type="ARBA" id="ARBA00006944"/>
    </source>
</evidence>
<name>A0A8C4SJ66_ERPCA</name>
<keyword evidence="4" id="KW-0539">Nucleus</keyword>
<dbReference type="GO" id="GO:0000122">
    <property type="term" value="P:negative regulation of transcription by RNA polymerase II"/>
    <property type="evidence" value="ECO:0007669"/>
    <property type="project" value="TreeGrafter"/>
</dbReference>
<dbReference type="PANTHER" id="PTHR16770">
    <property type="entry name" value="PROTEIN RIPPLY-LIKE"/>
    <property type="match status" value="1"/>
</dbReference>
<dbReference type="Pfam" id="PF14998">
    <property type="entry name" value="Ripply"/>
    <property type="match status" value="1"/>
</dbReference>
<reference evidence="6" key="1">
    <citation type="submission" date="2021-06" db="EMBL/GenBank/DDBJ databases">
        <authorList>
            <consortium name="Wellcome Sanger Institute Data Sharing"/>
        </authorList>
    </citation>
    <scope>NUCLEOTIDE SEQUENCE [LARGE SCALE GENOMIC DNA]</scope>
</reference>
<evidence type="ECO:0000313" key="7">
    <source>
        <dbReference type="Proteomes" id="UP000694620"/>
    </source>
</evidence>
<keyword evidence="7" id="KW-1185">Reference proteome</keyword>
<feature type="region of interest" description="Disordered" evidence="5">
    <location>
        <begin position="114"/>
        <end position="157"/>
    </location>
</feature>
<evidence type="ECO:0000256" key="3">
    <source>
        <dbReference type="ARBA" id="ARBA00022473"/>
    </source>
</evidence>
<dbReference type="Proteomes" id="UP000694620">
    <property type="component" value="Chromosome 12"/>
</dbReference>
<accession>A0A8C4SJ66</accession>
<organism evidence="6 7">
    <name type="scientific">Erpetoichthys calabaricus</name>
    <name type="common">Rope fish</name>
    <name type="synonym">Calamoichthys calabaricus</name>
    <dbReference type="NCBI Taxonomy" id="27687"/>
    <lineage>
        <taxon>Eukaryota</taxon>
        <taxon>Metazoa</taxon>
        <taxon>Chordata</taxon>
        <taxon>Craniata</taxon>
        <taxon>Vertebrata</taxon>
        <taxon>Euteleostomi</taxon>
        <taxon>Actinopterygii</taxon>
        <taxon>Polypteriformes</taxon>
        <taxon>Polypteridae</taxon>
        <taxon>Erpetoichthys</taxon>
    </lineage>
</organism>
<dbReference type="PANTHER" id="PTHR16770:SF3">
    <property type="entry name" value="PROTEIN RIPPLY2"/>
    <property type="match status" value="1"/>
</dbReference>
<sequence>MSITASLLPPFKICDTFYEKDLTSSRDFSNSSLWRPWTVRAKDEDRQIRRQSASPYARPPGLEYNVLNEKNHANFQHPVRLFWPKSKSYDYLYSDGERLLKNFPVQATISFYVESDSEDEEDDQEEECDESESDSCEAQEVSLTQGKMIPRNFSQYN</sequence>
<comment type="similarity">
    <text evidence="2">Belongs to the ripply family.</text>
</comment>
<dbReference type="Ensembl" id="ENSECRT00000017916.1">
    <property type="protein sequence ID" value="ENSECRP00000017570.1"/>
    <property type="gene ID" value="ENSECRG00000011720.1"/>
</dbReference>
<dbReference type="GO" id="GO:0009880">
    <property type="term" value="P:embryonic pattern specification"/>
    <property type="evidence" value="ECO:0007669"/>
    <property type="project" value="TreeGrafter"/>
</dbReference>
<feature type="compositionally biased region" description="Acidic residues" evidence="5">
    <location>
        <begin position="115"/>
        <end position="137"/>
    </location>
</feature>
<evidence type="ECO:0000256" key="5">
    <source>
        <dbReference type="SAM" id="MobiDB-lite"/>
    </source>
</evidence>
<evidence type="ECO:0000256" key="4">
    <source>
        <dbReference type="ARBA" id="ARBA00023242"/>
    </source>
</evidence>
<dbReference type="GO" id="GO:0005634">
    <property type="term" value="C:nucleus"/>
    <property type="evidence" value="ECO:0007669"/>
    <property type="project" value="UniProtKB-SubCell"/>
</dbReference>
<gene>
    <name evidence="6" type="primary">RIPPLY1</name>
</gene>
<evidence type="ECO:0000256" key="1">
    <source>
        <dbReference type="ARBA" id="ARBA00004123"/>
    </source>
</evidence>
<comment type="subcellular location">
    <subcellularLocation>
        <location evidence="1">Nucleus</location>
    </subcellularLocation>
</comment>
<reference evidence="6" key="3">
    <citation type="submission" date="2025-09" db="UniProtKB">
        <authorList>
            <consortium name="Ensembl"/>
        </authorList>
    </citation>
    <scope>IDENTIFICATION</scope>
</reference>
<proteinExistence type="inferred from homology"/>
<dbReference type="GeneTree" id="ENSGT00940000161952"/>
<keyword evidence="3" id="KW-0217">Developmental protein</keyword>
<reference evidence="6" key="2">
    <citation type="submission" date="2025-08" db="UniProtKB">
        <authorList>
            <consortium name="Ensembl"/>
        </authorList>
    </citation>
    <scope>IDENTIFICATION</scope>
</reference>
<dbReference type="AlphaFoldDB" id="A0A8C4SJ66"/>
<evidence type="ECO:0000313" key="6">
    <source>
        <dbReference type="Ensembl" id="ENSECRP00000017570.1"/>
    </source>
</evidence>
<dbReference type="InterPro" id="IPR028127">
    <property type="entry name" value="Ripply_fam"/>
</dbReference>
<protein>
    <submittedName>
        <fullName evidence="6">Ripply transcriptional repressor 1</fullName>
    </submittedName>
</protein>